<accession>A0A9D4VMU3</accession>
<reference evidence="2 3" key="1">
    <citation type="journal article" date="2022" name="Nat. Genet.">
        <title>Improved pea reference genome and pan-genome highlight genomic features and evolutionary characteristics.</title>
        <authorList>
            <person name="Yang T."/>
            <person name="Liu R."/>
            <person name="Luo Y."/>
            <person name="Hu S."/>
            <person name="Wang D."/>
            <person name="Wang C."/>
            <person name="Pandey M.K."/>
            <person name="Ge S."/>
            <person name="Xu Q."/>
            <person name="Li N."/>
            <person name="Li G."/>
            <person name="Huang Y."/>
            <person name="Saxena R.K."/>
            <person name="Ji Y."/>
            <person name="Li M."/>
            <person name="Yan X."/>
            <person name="He Y."/>
            <person name="Liu Y."/>
            <person name="Wang X."/>
            <person name="Xiang C."/>
            <person name="Varshney R.K."/>
            <person name="Ding H."/>
            <person name="Gao S."/>
            <person name="Zong X."/>
        </authorList>
    </citation>
    <scope>NUCLEOTIDE SEQUENCE [LARGE SCALE GENOMIC DNA]</scope>
    <source>
        <strain evidence="2 3">cv. Zhongwan 6</strain>
    </source>
</reference>
<dbReference type="EMBL" id="JAMSHJ010000007">
    <property type="protein sequence ID" value="KAI5385510.1"/>
    <property type="molecule type" value="Genomic_DNA"/>
</dbReference>
<dbReference type="AlphaFoldDB" id="A0A9D4VMU3"/>
<dbReference type="Gramene" id="Psat07G0220000-T3">
    <property type="protein sequence ID" value="KAI5385510.1"/>
    <property type="gene ID" value="KIW84_072200"/>
</dbReference>
<protein>
    <submittedName>
        <fullName evidence="2">Uncharacterized protein</fullName>
    </submittedName>
</protein>
<feature type="non-terminal residue" evidence="2">
    <location>
        <position position="1"/>
    </location>
</feature>
<feature type="compositionally biased region" description="Basic and acidic residues" evidence="1">
    <location>
        <begin position="77"/>
        <end position="88"/>
    </location>
</feature>
<sequence>FPSVVDNVGGETAGVTGDADTSVSDQALDGQIKDGKTNAESDPSQASSAVGNHDQHRQNVLKESKDTAADNSYDAVKSGDVKAKETNKGKKNNSKKRKGRKGGKK</sequence>
<keyword evidence="3" id="KW-1185">Reference proteome</keyword>
<feature type="compositionally biased region" description="Basic residues" evidence="1">
    <location>
        <begin position="89"/>
        <end position="105"/>
    </location>
</feature>
<organism evidence="2 3">
    <name type="scientific">Pisum sativum</name>
    <name type="common">Garden pea</name>
    <name type="synonym">Lathyrus oleraceus</name>
    <dbReference type="NCBI Taxonomy" id="3888"/>
    <lineage>
        <taxon>Eukaryota</taxon>
        <taxon>Viridiplantae</taxon>
        <taxon>Streptophyta</taxon>
        <taxon>Embryophyta</taxon>
        <taxon>Tracheophyta</taxon>
        <taxon>Spermatophyta</taxon>
        <taxon>Magnoliopsida</taxon>
        <taxon>eudicotyledons</taxon>
        <taxon>Gunneridae</taxon>
        <taxon>Pentapetalae</taxon>
        <taxon>rosids</taxon>
        <taxon>fabids</taxon>
        <taxon>Fabales</taxon>
        <taxon>Fabaceae</taxon>
        <taxon>Papilionoideae</taxon>
        <taxon>50 kb inversion clade</taxon>
        <taxon>NPAAA clade</taxon>
        <taxon>Hologalegina</taxon>
        <taxon>IRL clade</taxon>
        <taxon>Fabeae</taxon>
        <taxon>Lathyrus</taxon>
    </lineage>
</organism>
<feature type="region of interest" description="Disordered" evidence="1">
    <location>
        <begin position="1"/>
        <end position="105"/>
    </location>
</feature>
<proteinExistence type="predicted"/>
<feature type="compositionally biased region" description="Basic and acidic residues" evidence="1">
    <location>
        <begin position="53"/>
        <end position="68"/>
    </location>
</feature>
<evidence type="ECO:0000256" key="1">
    <source>
        <dbReference type="SAM" id="MobiDB-lite"/>
    </source>
</evidence>
<evidence type="ECO:0000313" key="3">
    <source>
        <dbReference type="Proteomes" id="UP001058974"/>
    </source>
</evidence>
<dbReference type="Proteomes" id="UP001058974">
    <property type="component" value="Chromosome 7"/>
</dbReference>
<gene>
    <name evidence="2" type="ORF">KIW84_072200</name>
</gene>
<name>A0A9D4VMU3_PEA</name>
<feature type="compositionally biased region" description="Polar residues" evidence="1">
    <location>
        <begin position="40"/>
        <end position="50"/>
    </location>
</feature>
<evidence type="ECO:0000313" key="2">
    <source>
        <dbReference type="EMBL" id="KAI5385510.1"/>
    </source>
</evidence>
<comment type="caution">
    <text evidence="2">The sequence shown here is derived from an EMBL/GenBank/DDBJ whole genome shotgun (WGS) entry which is preliminary data.</text>
</comment>